<evidence type="ECO:0000256" key="12">
    <source>
        <dbReference type="ARBA" id="ARBA00036099"/>
    </source>
</evidence>
<evidence type="ECO:0000256" key="8">
    <source>
        <dbReference type="ARBA" id="ARBA00023065"/>
    </source>
</evidence>
<comment type="subcellular location">
    <subcellularLocation>
        <location evidence="1">Cell membrane</location>
        <topology evidence="1">Multi-pass membrane protein</topology>
    </subcellularLocation>
</comment>
<evidence type="ECO:0000256" key="5">
    <source>
        <dbReference type="ARBA" id="ARBA00022692"/>
    </source>
</evidence>
<comment type="similarity">
    <text evidence="2 13">Belongs to the sodium:solute symporter (SSF) (TC 2.A.21) family.</text>
</comment>
<evidence type="ECO:0000256" key="7">
    <source>
        <dbReference type="ARBA" id="ARBA00023053"/>
    </source>
</evidence>
<keyword evidence="6 15" id="KW-1133">Transmembrane helix</keyword>
<dbReference type="PROSITE" id="PS00456">
    <property type="entry name" value="NA_SOLUT_SYMP_1"/>
    <property type="match status" value="1"/>
</dbReference>
<name>A0AAE1DLZ5_9GAST</name>
<protein>
    <recommendedName>
        <fullName evidence="18">Sodium-coupled monocarboxylate transporter 1</fullName>
    </recommendedName>
</protein>
<feature type="compositionally biased region" description="Basic and acidic residues" evidence="14">
    <location>
        <begin position="602"/>
        <end position="621"/>
    </location>
</feature>
<feature type="transmembrane region" description="Helical" evidence="15">
    <location>
        <begin position="539"/>
        <end position="558"/>
    </location>
</feature>
<keyword evidence="7" id="KW-0915">Sodium</keyword>
<evidence type="ECO:0000256" key="6">
    <source>
        <dbReference type="ARBA" id="ARBA00022989"/>
    </source>
</evidence>
<feature type="transmembrane region" description="Helical" evidence="15">
    <location>
        <begin position="77"/>
        <end position="104"/>
    </location>
</feature>
<evidence type="ECO:0008006" key="18">
    <source>
        <dbReference type="Google" id="ProtNLM"/>
    </source>
</evidence>
<dbReference type="Pfam" id="PF00474">
    <property type="entry name" value="SSF"/>
    <property type="match status" value="1"/>
</dbReference>
<feature type="transmembrane region" description="Helical" evidence="15">
    <location>
        <begin position="275"/>
        <end position="302"/>
    </location>
</feature>
<dbReference type="PANTHER" id="PTHR42985">
    <property type="entry name" value="SODIUM-COUPLED MONOCARBOXYLATE TRANSPORTER"/>
    <property type="match status" value="1"/>
</dbReference>
<dbReference type="EMBL" id="JAWDGP010003299">
    <property type="protein sequence ID" value="KAK3775636.1"/>
    <property type="molecule type" value="Genomic_DNA"/>
</dbReference>
<evidence type="ECO:0000256" key="3">
    <source>
        <dbReference type="ARBA" id="ARBA00022448"/>
    </source>
</evidence>
<feature type="transmembrane region" description="Helical" evidence="15">
    <location>
        <begin position="337"/>
        <end position="361"/>
    </location>
</feature>
<dbReference type="GO" id="GO:0005886">
    <property type="term" value="C:plasma membrane"/>
    <property type="evidence" value="ECO:0007669"/>
    <property type="project" value="UniProtKB-SubCell"/>
</dbReference>
<dbReference type="InterPro" id="IPR018212">
    <property type="entry name" value="Na/solute_symporter_CS"/>
</dbReference>
<dbReference type="PANTHER" id="PTHR42985:SF40">
    <property type="entry name" value="LD47995P-RELATED"/>
    <property type="match status" value="1"/>
</dbReference>
<feature type="transmembrane region" description="Helical" evidence="15">
    <location>
        <begin position="51"/>
        <end position="71"/>
    </location>
</feature>
<evidence type="ECO:0000313" key="17">
    <source>
        <dbReference type="Proteomes" id="UP001283361"/>
    </source>
</evidence>
<dbReference type="AlphaFoldDB" id="A0AAE1DLZ5"/>
<feature type="transmembrane region" description="Helical" evidence="15">
    <location>
        <begin position="440"/>
        <end position="458"/>
    </location>
</feature>
<keyword evidence="11" id="KW-0739">Sodium transport</keyword>
<evidence type="ECO:0000256" key="4">
    <source>
        <dbReference type="ARBA" id="ARBA00022475"/>
    </source>
</evidence>
<evidence type="ECO:0000256" key="10">
    <source>
        <dbReference type="ARBA" id="ARBA00023180"/>
    </source>
</evidence>
<dbReference type="InterPro" id="IPR001734">
    <property type="entry name" value="Na/solute_symporter"/>
</dbReference>
<feature type="transmembrane region" description="Helical" evidence="15">
    <location>
        <begin position="158"/>
        <end position="180"/>
    </location>
</feature>
<comment type="catalytic activity">
    <reaction evidence="12">
        <text>iodide(out) + 2 Na(+)(out) = iodide(in) + 2 Na(+)(in)</text>
        <dbReference type="Rhea" id="RHEA:71207"/>
        <dbReference type="ChEBI" id="CHEBI:16382"/>
        <dbReference type="ChEBI" id="CHEBI:29101"/>
    </reaction>
</comment>
<dbReference type="GO" id="GO:0015075">
    <property type="term" value="F:monoatomic ion transmembrane transporter activity"/>
    <property type="evidence" value="ECO:0007669"/>
    <property type="project" value="UniProtKB-ARBA"/>
</dbReference>
<keyword evidence="4" id="KW-1003">Cell membrane</keyword>
<proteinExistence type="inferred from homology"/>
<dbReference type="InterPro" id="IPR038377">
    <property type="entry name" value="Na/Glc_symporter_sf"/>
</dbReference>
<keyword evidence="5 15" id="KW-0812">Transmembrane</keyword>
<accession>A0AAE1DLZ5</accession>
<dbReference type="PROSITE" id="PS50283">
    <property type="entry name" value="NA_SOLUT_SYMP_3"/>
    <property type="match status" value="1"/>
</dbReference>
<feature type="transmembrane region" description="Helical" evidence="15">
    <location>
        <begin position="125"/>
        <end position="146"/>
    </location>
</feature>
<feature type="transmembrane region" description="Helical" evidence="15">
    <location>
        <begin position="12"/>
        <end position="31"/>
    </location>
</feature>
<dbReference type="NCBIfam" id="TIGR00813">
    <property type="entry name" value="sss"/>
    <property type="match status" value="1"/>
</dbReference>
<dbReference type="GO" id="GO:0098660">
    <property type="term" value="P:inorganic ion transmembrane transport"/>
    <property type="evidence" value="ECO:0007669"/>
    <property type="project" value="UniProtKB-ARBA"/>
</dbReference>
<dbReference type="InterPro" id="IPR051163">
    <property type="entry name" value="Sodium:Solute_Symporter_SSF"/>
</dbReference>
<keyword evidence="8" id="KW-0406">Ion transport</keyword>
<feature type="transmembrane region" description="Helical" evidence="15">
    <location>
        <begin position="414"/>
        <end position="433"/>
    </location>
</feature>
<evidence type="ECO:0000256" key="2">
    <source>
        <dbReference type="ARBA" id="ARBA00006434"/>
    </source>
</evidence>
<comment type="caution">
    <text evidence="16">The sequence shown here is derived from an EMBL/GenBank/DDBJ whole genome shotgun (WGS) entry which is preliminary data.</text>
</comment>
<evidence type="ECO:0000256" key="11">
    <source>
        <dbReference type="ARBA" id="ARBA00023201"/>
    </source>
</evidence>
<dbReference type="Proteomes" id="UP001283361">
    <property type="component" value="Unassembled WGS sequence"/>
</dbReference>
<evidence type="ECO:0000256" key="15">
    <source>
        <dbReference type="SAM" id="Phobius"/>
    </source>
</evidence>
<keyword evidence="10" id="KW-0325">Glycoprotein</keyword>
<evidence type="ECO:0000313" key="16">
    <source>
        <dbReference type="EMBL" id="KAK3775636.1"/>
    </source>
</evidence>
<evidence type="ECO:0000256" key="1">
    <source>
        <dbReference type="ARBA" id="ARBA00004651"/>
    </source>
</evidence>
<evidence type="ECO:0000256" key="13">
    <source>
        <dbReference type="RuleBase" id="RU362091"/>
    </source>
</evidence>
<dbReference type="GO" id="GO:0015293">
    <property type="term" value="F:symporter activity"/>
    <property type="evidence" value="ECO:0007669"/>
    <property type="project" value="TreeGrafter"/>
</dbReference>
<evidence type="ECO:0000256" key="9">
    <source>
        <dbReference type="ARBA" id="ARBA00023136"/>
    </source>
</evidence>
<feature type="transmembrane region" description="Helical" evidence="15">
    <location>
        <begin position="382"/>
        <end position="402"/>
    </location>
</feature>
<sequence length="632" mass="69155">MANVISYSVIDYVVGSITLLIPVIIGTWYAVKDAHNATRDEYLLGGRQMSILPVALSTFITFVSAITLIGIPAETFYFGGIIFSAFIGNALSHVIGYCTVVPLIHPLQLTSVYEYLKLRYQSETVRLISTVIGMLTNLLYQSLVLLSPALALQACVGFPLWVSIALIGAIGTVYTAIGGFKSVIWTDVFQTIIVFVGMFAIIIKACVEVGGLGELWRLSSEGGRVNMDKFSPDPRTRHTQWSLIIGFIFMKFSHHFDQASVQRISSLRSLRASKIMFLLSAPLHIVYGAINVLVGLATYAYYSYHNCDPYEAGLISNRNQLAPYFVLHALTDVPGMAGLFMGALCCGSLSSLSSGINAMAANTVQDILRQQLRNLEEGTITLITKLLVVAYGTLAIGLAYLAHSMDGPVTQLSASVFGALGSPILAIILLGASVPWANKYGALAGAAASLTFNLWMSLGRVFHGTPAKPLPSVSTRNCSVLLLDPAEKSDLSRSQDVLETDAFNSYNSSMWNYAMPVSTPSYPMGGRETFFLYDISYEWYTLIGCLVGIGIGLAVSFLSTLQYERKKCVITRCLTYTEPRYILPCLRNFWGMRELPTEAIGKEDSVREDENTKGNLHKDSKITPSSRHRILI</sequence>
<feature type="region of interest" description="Disordered" evidence="14">
    <location>
        <begin position="602"/>
        <end position="625"/>
    </location>
</feature>
<reference evidence="16" key="1">
    <citation type="journal article" date="2023" name="G3 (Bethesda)">
        <title>A reference genome for the long-term kleptoplast-retaining sea slug Elysia crispata morphotype clarki.</title>
        <authorList>
            <person name="Eastman K.E."/>
            <person name="Pendleton A.L."/>
            <person name="Shaikh M.A."/>
            <person name="Suttiyut T."/>
            <person name="Ogas R."/>
            <person name="Tomko P."/>
            <person name="Gavelis G."/>
            <person name="Widhalm J.R."/>
            <person name="Wisecaver J.H."/>
        </authorList>
    </citation>
    <scope>NUCLEOTIDE SEQUENCE</scope>
    <source>
        <strain evidence="16">ECLA1</strain>
    </source>
</reference>
<dbReference type="GO" id="GO:0006814">
    <property type="term" value="P:sodium ion transport"/>
    <property type="evidence" value="ECO:0007669"/>
    <property type="project" value="UniProtKB-KW"/>
</dbReference>
<keyword evidence="9 15" id="KW-0472">Membrane</keyword>
<dbReference type="Gene3D" id="1.20.1730.10">
    <property type="entry name" value="Sodium/glucose cotransporter"/>
    <property type="match status" value="1"/>
</dbReference>
<gene>
    <name evidence="16" type="ORF">RRG08_051494</name>
</gene>
<feature type="transmembrane region" description="Helical" evidence="15">
    <location>
        <begin position="192"/>
        <end position="218"/>
    </location>
</feature>
<evidence type="ECO:0000256" key="14">
    <source>
        <dbReference type="SAM" id="MobiDB-lite"/>
    </source>
</evidence>
<keyword evidence="17" id="KW-1185">Reference proteome</keyword>
<organism evidence="16 17">
    <name type="scientific">Elysia crispata</name>
    <name type="common">lettuce slug</name>
    <dbReference type="NCBI Taxonomy" id="231223"/>
    <lineage>
        <taxon>Eukaryota</taxon>
        <taxon>Metazoa</taxon>
        <taxon>Spiralia</taxon>
        <taxon>Lophotrochozoa</taxon>
        <taxon>Mollusca</taxon>
        <taxon>Gastropoda</taxon>
        <taxon>Heterobranchia</taxon>
        <taxon>Euthyneura</taxon>
        <taxon>Panpulmonata</taxon>
        <taxon>Sacoglossa</taxon>
        <taxon>Placobranchoidea</taxon>
        <taxon>Plakobranchidae</taxon>
        <taxon>Elysia</taxon>
    </lineage>
</organism>
<keyword evidence="3" id="KW-0813">Transport</keyword>